<feature type="domain" description="PDZ" evidence="3">
    <location>
        <begin position="163"/>
        <end position="220"/>
    </location>
</feature>
<keyword evidence="2" id="KW-0472">Membrane</keyword>
<comment type="similarity">
    <text evidence="1">Belongs to the peptidase S16 family.</text>
</comment>
<dbReference type="Proteomes" id="UP000467428">
    <property type="component" value="Chromosome"/>
</dbReference>
<protein>
    <recommendedName>
        <fullName evidence="1">endopeptidase La</fullName>
        <ecNumber evidence="1">3.4.21.53</ecNumber>
    </recommendedName>
</protein>
<evidence type="ECO:0000256" key="2">
    <source>
        <dbReference type="SAM" id="Phobius"/>
    </source>
</evidence>
<dbReference type="Gene3D" id="3.30.230.10">
    <property type="match status" value="1"/>
</dbReference>
<dbReference type="SUPFAM" id="SSF50156">
    <property type="entry name" value="PDZ domain-like"/>
    <property type="match status" value="1"/>
</dbReference>
<keyword evidence="2" id="KW-0812">Transmembrane</keyword>
<feature type="domain" description="Lon proteolytic" evidence="4">
    <location>
        <begin position="263"/>
        <end position="361"/>
    </location>
</feature>
<dbReference type="InterPro" id="IPR020568">
    <property type="entry name" value="Ribosomal_Su5_D2-typ_SF"/>
</dbReference>
<dbReference type="GO" id="GO:0005524">
    <property type="term" value="F:ATP binding"/>
    <property type="evidence" value="ECO:0007669"/>
    <property type="project" value="InterPro"/>
</dbReference>
<feature type="active site" evidence="1">
    <location>
        <position position="313"/>
    </location>
</feature>
<dbReference type="EC" id="3.4.21.53" evidence="1"/>
<proteinExistence type="inferred from homology"/>
<dbReference type="InterPro" id="IPR008269">
    <property type="entry name" value="Lon_proteolytic"/>
</dbReference>
<keyword evidence="6" id="KW-1185">Reference proteome</keyword>
<dbReference type="KEGG" id="marz:MARA_23390"/>
<keyword evidence="2" id="KW-1133">Transmembrane helix</keyword>
<comment type="catalytic activity">
    <reaction evidence="1">
        <text>Hydrolysis of proteins in presence of ATP.</text>
        <dbReference type="EC" id="3.4.21.53"/>
    </reaction>
</comment>
<geneLocation type="plasmid" evidence="6">
    <name>pjcm18538 dna</name>
</geneLocation>
<dbReference type="Gene3D" id="2.30.42.10">
    <property type="match status" value="1"/>
</dbReference>
<dbReference type="EMBL" id="AP022593">
    <property type="protein sequence ID" value="BBY48871.1"/>
    <property type="molecule type" value="Genomic_DNA"/>
</dbReference>
<organism evidence="5 6">
    <name type="scientific">Mycolicibacterium arabiense</name>
    <dbReference type="NCBI Taxonomy" id="1286181"/>
    <lineage>
        <taxon>Bacteria</taxon>
        <taxon>Bacillati</taxon>
        <taxon>Actinomycetota</taxon>
        <taxon>Actinomycetes</taxon>
        <taxon>Mycobacteriales</taxon>
        <taxon>Mycobacteriaceae</taxon>
        <taxon>Mycolicibacterium</taxon>
    </lineage>
</organism>
<evidence type="ECO:0000259" key="4">
    <source>
        <dbReference type="PROSITE" id="PS51786"/>
    </source>
</evidence>
<dbReference type="PROSITE" id="PS50106">
    <property type="entry name" value="PDZ"/>
    <property type="match status" value="1"/>
</dbReference>
<dbReference type="AlphaFoldDB" id="A0A7I7RXF3"/>
<dbReference type="GO" id="GO:0004252">
    <property type="term" value="F:serine-type endopeptidase activity"/>
    <property type="evidence" value="ECO:0007669"/>
    <property type="project" value="UniProtKB-UniRule"/>
</dbReference>
<dbReference type="InterPro" id="IPR036034">
    <property type="entry name" value="PDZ_sf"/>
</dbReference>
<dbReference type="PANTHER" id="PTHR10046">
    <property type="entry name" value="ATP DEPENDENT LON PROTEASE FAMILY MEMBER"/>
    <property type="match status" value="1"/>
</dbReference>
<evidence type="ECO:0000313" key="5">
    <source>
        <dbReference type="EMBL" id="BBY48871.1"/>
    </source>
</evidence>
<dbReference type="InterPro" id="IPR027065">
    <property type="entry name" value="Lon_Prtase"/>
</dbReference>
<dbReference type="SUPFAM" id="SSF54211">
    <property type="entry name" value="Ribosomal protein S5 domain 2-like"/>
    <property type="match status" value="1"/>
</dbReference>
<sequence length="370" mass="38731">MLQRYSLQPFAVGRRVTLRANSAWSPTVGGVNRRILTLLVALVPIVAFGLLLSAVTVPFVGLGPGPTFDTLGEVEGKEVVDIEGAEVHPTTGHLNMTTVAQSDGITLGQALALWISGRDQLVPRALVYPPDKSKDEVDESNTKDFKRSEDSAEYAALSYLKYPKSVTVESVTEPGPSAGKLEDGDAIDMVNDKPVATLEEFTAMLKTTKPGDQLVVDYRRKGGDLGTTTITLGDNPDRDYGFLGVGVLEAPWADFTIDFNLANVGGPSAGLMFSLAVVDKLTTGDINGGKFVAGTGTIDDAGKVGPIGGITHKMVAAREAGATVFLVPAENCVEANTGDTDGLTLLKVDTLATAVESLKTYSAGGEAPGC</sequence>
<feature type="active site" evidence="1">
    <location>
        <position position="268"/>
    </location>
</feature>
<keyword evidence="1" id="KW-0645">Protease</keyword>
<evidence type="ECO:0000313" key="6">
    <source>
        <dbReference type="Proteomes" id="UP000467428"/>
    </source>
</evidence>
<keyword evidence="1" id="KW-0378">Hydrolase</keyword>
<dbReference type="Pfam" id="PF13180">
    <property type="entry name" value="PDZ_2"/>
    <property type="match status" value="1"/>
</dbReference>
<evidence type="ECO:0000256" key="1">
    <source>
        <dbReference type="PROSITE-ProRule" id="PRU01122"/>
    </source>
</evidence>
<dbReference type="Pfam" id="PF05362">
    <property type="entry name" value="Lon_C"/>
    <property type="match status" value="1"/>
</dbReference>
<accession>A0A7I7RXF3</accession>
<evidence type="ECO:0000259" key="3">
    <source>
        <dbReference type="PROSITE" id="PS50106"/>
    </source>
</evidence>
<dbReference type="GO" id="GO:0004176">
    <property type="term" value="F:ATP-dependent peptidase activity"/>
    <property type="evidence" value="ECO:0007669"/>
    <property type="project" value="UniProtKB-UniRule"/>
</dbReference>
<dbReference type="PROSITE" id="PS51786">
    <property type="entry name" value="LON_PROTEOLYTIC"/>
    <property type="match status" value="1"/>
</dbReference>
<gene>
    <name evidence="5" type="ORF">MARA_23390</name>
</gene>
<reference evidence="5 6" key="1">
    <citation type="journal article" date="2019" name="Emerg. Microbes Infect.">
        <title>Comprehensive subspecies identification of 175 nontuberculous mycobacteria species based on 7547 genomic profiles.</title>
        <authorList>
            <person name="Matsumoto Y."/>
            <person name="Kinjo T."/>
            <person name="Motooka D."/>
            <person name="Nabeya D."/>
            <person name="Jung N."/>
            <person name="Uechi K."/>
            <person name="Horii T."/>
            <person name="Iida T."/>
            <person name="Fujita J."/>
            <person name="Nakamura S."/>
        </authorList>
    </citation>
    <scope>NUCLEOTIDE SEQUENCE [LARGE SCALE GENOMIC DNA]</scope>
    <source>
        <strain evidence="5 6">JCM 18538</strain>
    </source>
</reference>
<dbReference type="InterPro" id="IPR001478">
    <property type="entry name" value="PDZ"/>
</dbReference>
<feature type="transmembrane region" description="Helical" evidence="2">
    <location>
        <begin position="35"/>
        <end position="60"/>
    </location>
</feature>
<dbReference type="InterPro" id="IPR014721">
    <property type="entry name" value="Ribsml_uS5_D2-typ_fold_subgr"/>
</dbReference>
<keyword evidence="1" id="KW-0720">Serine protease</keyword>
<dbReference type="GO" id="GO:0006508">
    <property type="term" value="P:proteolysis"/>
    <property type="evidence" value="ECO:0007669"/>
    <property type="project" value="UniProtKB-KW"/>
</dbReference>
<name>A0A7I7RXF3_9MYCO</name>
<dbReference type="GO" id="GO:0030163">
    <property type="term" value="P:protein catabolic process"/>
    <property type="evidence" value="ECO:0007669"/>
    <property type="project" value="InterPro"/>
</dbReference>